<dbReference type="EMBL" id="CAMXCT020002535">
    <property type="protein sequence ID" value="CAL1152114.1"/>
    <property type="molecule type" value="Genomic_DNA"/>
</dbReference>
<evidence type="ECO:0000313" key="3">
    <source>
        <dbReference type="EMBL" id="CAL1152114.1"/>
    </source>
</evidence>
<organism evidence="2">
    <name type="scientific">Cladocopium goreaui</name>
    <dbReference type="NCBI Taxonomy" id="2562237"/>
    <lineage>
        <taxon>Eukaryota</taxon>
        <taxon>Sar</taxon>
        <taxon>Alveolata</taxon>
        <taxon>Dinophyceae</taxon>
        <taxon>Suessiales</taxon>
        <taxon>Symbiodiniaceae</taxon>
        <taxon>Cladocopium</taxon>
    </lineage>
</organism>
<dbReference type="EMBL" id="CAMXCT010002535">
    <property type="protein sequence ID" value="CAI3998739.1"/>
    <property type="molecule type" value="Genomic_DNA"/>
</dbReference>
<proteinExistence type="predicted"/>
<feature type="compositionally biased region" description="Basic and acidic residues" evidence="1">
    <location>
        <begin position="1548"/>
        <end position="1561"/>
    </location>
</feature>
<dbReference type="Proteomes" id="UP001152797">
    <property type="component" value="Unassembled WGS sequence"/>
</dbReference>
<sequence length="1799" mass="197210">MPASTDVLSDLDTDGLLQHALDVVRDNFSSEHLPQSIHDFLLPISVATCQGLFATTTMLAAAMPALTNGASVELWSQKPSPLALLAIHVAKPQKGKSRLHNALEMLFEQADVCVQQLATEHGKTLRGDTEGDAAVPFVAKSVSVQSVTMSEFFYRCSTDFPQIEYGTKKDKDTARLWYGQAWNLDEAYEMLESLSLLGCPGDKARSGAVNPHASTLNTLIQRGKTKRATRTSTTYEGNSSQHISLSILGNAHPSKIIAMERGLQGQHTAATKERFLLCVDHSVARHDALPQSMLDADPELPQWTWLPLTPLQATIFGWTDVVGNPSYFSDKADVADEKHGEEGFPMTLPDGVPSRVRFVAIAGGGLQTEFRISGRWHMQDPTKHLQSGAKRVADFFRGRPHSVLAMEETARKMLLGNQVAQSVRAETSDSPMQALHAAAAAHHGQVSAAIAVLALASGDSTVDEAGNLLVTAKHVEVASRLAELNLQIRSVFRGPRVAVEPAKEPVLPPAPPIEIAHQPVELQDLEEGVPDEEMEPDETPLGFSHMPSELFKQGLGTDNAMIFQDKLFQDRMLVQKVLLSGQSRFKLGRIVDLYHHIDTKVENKRRKIRPAQGQVKDVLVAAFQRFPRLGYVDEKVVPNSNGKKDVTVVLRGWSTNPSNQIRFHNQAMQCCKVSIRDRRALWHDRQAGAQPAQESAVDETAARDPPQDRRSSTDSRTPAPATPPACASKSGQETGRRLCFWTEKWLVRVTVDALSMPQVLFLSALGYGVALSELQEPIYKEGKRQRGVVMCQIVAPIFDTFAFATTPTPPDNMKGLQSLGLGNDLTHHNAPLPLAFLVDRRLRCLKAHMQACTYSKLADILQHLTKQLLAMPASTDELSDLDTDGLLQHALDVVRDNFSSEHLPQSIHDFLLPISVATCQGLFATTTMLAAAMPALTNGASVELWSQKPSPLALLAIHVAKPQKGKSRLHNALEMLFEQADVCVQQLATEHGKTLRGDTEGDAAVPFVAKSVSVQSVTMSEFFYRCSTDFPQFEYGTKKDKDTARLWYGQAWNLDGAYEMLESLSLLGCPGDKARSGAVNPHASTLNTLIQRGKTKRATTYEGNSSQHISLSILGNAHPSKIIAMERGLQGQHTAATKERFLLCVDHSVARHDALPQSMLDADPDLPQWTWLPLTPLQATIFGWTDVVGNPSYFSDKADVADEEHGEEGFPMTLPDGVPSRVRFVAIAGGGLQTEFRISGRWHMQDPTKHLQSGAKRVADFFRGRPHSVLAMEETARKMLLGNQVAQSVRAETSDSSMQALHAAAAAHHGQVSAAIAVLALASGDSTVDEAGNLLVTAKHVEVASRLVELNLQIRSVFRGPLPSSGEQPENSDSEADISKPVRNSGAFAEPAATQPRPRVAVDLEEGVPDEEMEPDETPLGFSHMPSELFKQGLGTDNAMIFQDKLFQVDNKRRKIRPAQGQVKDVLVAAFQRFPRLGYVDEKVVPNSNGKKDVTVVLRGWSTNPSNQIRFHNQAMQCCKVSIRDRRALWHDRQAGAQPAQESAVDETAARDPPQDRRSSTDSRTPAPATPPACASKSGQETGRRLCFWTEKWLVRVTVDALSMPQVLFVSALGYGVALSELQEPIYKDGKRQRGVVMCQIVAEPKTLQALHVVRWCGRGCEGKGVKYWCGFLERRASEIGGEVQEGLANKLLSLPLERLQQFHASGDRQDILAMDGNCKLHRRTCGVPCAEILETLYATDTWKTATGQCLRCNEDSVLANHYRPLQKATPIFDTFAFATTPTPPDNMKGLQSLGLGND</sequence>
<feature type="compositionally biased region" description="Basic and acidic residues" evidence="1">
    <location>
        <begin position="700"/>
        <end position="713"/>
    </location>
</feature>
<gene>
    <name evidence="2" type="ORF">C1SCF055_LOCUS25013</name>
</gene>
<name>A0A9P1CVZ4_9DINO</name>
<feature type="compositionally biased region" description="Low complexity" evidence="1">
    <location>
        <begin position="1562"/>
        <end position="1576"/>
    </location>
</feature>
<evidence type="ECO:0000313" key="5">
    <source>
        <dbReference type="Proteomes" id="UP001152797"/>
    </source>
</evidence>
<protein>
    <submittedName>
        <fullName evidence="4">COG complex component COG2 C-terminal domain-containing protein</fullName>
    </submittedName>
</protein>
<reference evidence="2" key="1">
    <citation type="submission" date="2022-10" db="EMBL/GenBank/DDBJ databases">
        <authorList>
            <person name="Chen Y."/>
            <person name="Dougan E. K."/>
            <person name="Chan C."/>
            <person name="Rhodes N."/>
            <person name="Thang M."/>
        </authorList>
    </citation>
    <scope>NUCLEOTIDE SEQUENCE</scope>
</reference>
<evidence type="ECO:0000256" key="1">
    <source>
        <dbReference type="SAM" id="MobiDB-lite"/>
    </source>
</evidence>
<reference evidence="3" key="2">
    <citation type="submission" date="2024-04" db="EMBL/GenBank/DDBJ databases">
        <authorList>
            <person name="Chen Y."/>
            <person name="Shah S."/>
            <person name="Dougan E. K."/>
            <person name="Thang M."/>
            <person name="Chan C."/>
        </authorList>
    </citation>
    <scope>NUCLEOTIDE SEQUENCE [LARGE SCALE GENOMIC DNA]</scope>
</reference>
<dbReference type="EMBL" id="CAMXCT030002535">
    <property type="protein sequence ID" value="CAL4786051.1"/>
    <property type="molecule type" value="Genomic_DNA"/>
</dbReference>
<evidence type="ECO:0000313" key="4">
    <source>
        <dbReference type="EMBL" id="CAL4786051.1"/>
    </source>
</evidence>
<feature type="region of interest" description="Disordered" evidence="1">
    <location>
        <begin position="1533"/>
        <end position="1579"/>
    </location>
</feature>
<comment type="caution">
    <text evidence="2">The sequence shown here is derived from an EMBL/GenBank/DDBJ whole genome shotgun (WGS) entry which is preliminary data.</text>
</comment>
<feature type="region of interest" description="Disordered" evidence="1">
    <location>
        <begin position="1360"/>
        <end position="1380"/>
    </location>
</feature>
<accession>A0A9P1CVZ4</accession>
<feature type="region of interest" description="Disordered" evidence="1">
    <location>
        <begin position="685"/>
        <end position="731"/>
    </location>
</feature>
<feature type="compositionally biased region" description="Low complexity" evidence="1">
    <location>
        <begin position="714"/>
        <end position="728"/>
    </location>
</feature>
<evidence type="ECO:0000313" key="2">
    <source>
        <dbReference type="EMBL" id="CAI3998739.1"/>
    </source>
</evidence>
<keyword evidence="5" id="KW-1185">Reference proteome</keyword>